<name>A0A0R3SFG8_HYMDI</name>
<reference evidence="1 2" key="2">
    <citation type="submission" date="2018-11" db="EMBL/GenBank/DDBJ databases">
        <authorList>
            <consortium name="Pathogen Informatics"/>
        </authorList>
    </citation>
    <scope>NUCLEOTIDE SEQUENCE [LARGE SCALE GENOMIC DNA]</scope>
</reference>
<dbReference type="EMBL" id="UYSG01001122">
    <property type="protein sequence ID" value="VDL35450.1"/>
    <property type="molecule type" value="Genomic_DNA"/>
</dbReference>
<accession>A0A0R3SFG8</accession>
<sequence>MYQAATANKEPEFCENLMGLCSQKTQPSLIAKGTASYPPDHRPNDTLIDGIIELGEIACPMKVEIKTPAFCYPCMKFPTSFVRTRKACKQFLKMAAEEWTNEKGAGLKQQKSDAVCRFGELGFKTLSFD</sequence>
<organism evidence="3">
    <name type="scientific">Hymenolepis diminuta</name>
    <name type="common">Rat tapeworm</name>
    <dbReference type="NCBI Taxonomy" id="6216"/>
    <lineage>
        <taxon>Eukaryota</taxon>
        <taxon>Metazoa</taxon>
        <taxon>Spiralia</taxon>
        <taxon>Lophotrochozoa</taxon>
        <taxon>Platyhelminthes</taxon>
        <taxon>Cestoda</taxon>
        <taxon>Eucestoda</taxon>
        <taxon>Cyclophyllidea</taxon>
        <taxon>Hymenolepididae</taxon>
        <taxon>Hymenolepis</taxon>
    </lineage>
</organism>
<dbReference type="Proteomes" id="UP000274504">
    <property type="component" value="Unassembled WGS sequence"/>
</dbReference>
<evidence type="ECO:0000313" key="2">
    <source>
        <dbReference type="Proteomes" id="UP000274504"/>
    </source>
</evidence>
<evidence type="ECO:0000313" key="1">
    <source>
        <dbReference type="EMBL" id="VDL35450.1"/>
    </source>
</evidence>
<reference evidence="3" key="1">
    <citation type="submission" date="2017-02" db="UniProtKB">
        <authorList>
            <consortium name="WormBaseParasite"/>
        </authorList>
    </citation>
    <scope>IDENTIFICATION</scope>
</reference>
<gene>
    <name evidence="1" type="ORF">HDID_LOCUS3585</name>
</gene>
<dbReference type="AlphaFoldDB" id="A0A0R3SFG8"/>
<proteinExistence type="predicted"/>
<protein>
    <submittedName>
        <fullName evidence="3">YqaJ domain-containing protein</fullName>
    </submittedName>
</protein>
<evidence type="ECO:0000313" key="3">
    <source>
        <dbReference type="WBParaSite" id="HDID_0000358701-mRNA-1"/>
    </source>
</evidence>
<dbReference type="WBParaSite" id="HDID_0000358701-mRNA-1">
    <property type="protein sequence ID" value="HDID_0000358701-mRNA-1"/>
    <property type="gene ID" value="HDID_0000358701"/>
</dbReference>